<reference evidence="4 5" key="1">
    <citation type="submission" date="2018-11" db="EMBL/GenBank/DDBJ databases">
        <title>Chitinophaga lutea sp.nov., isolate from arsenic contaminated soil.</title>
        <authorList>
            <person name="Zong Y."/>
        </authorList>
    </citation>
    <scope>NUCLEOTIDE SEQUENCE [LARGE SCALE GENOMIC DNA]</scope>
    <source>
        <strain evidence="4 5">ZY74</strain>
    </source>
</reference>
<protein>
    <submittedName>
        <fullName evidence="4">Phospholipase</fullName>
    </submittedName>
</protein>
<dbReference type="PANTHER" id="PTHR43037:SF1">
    <property type="entry name" value="BLL1128 PROTEIN"/>
    <property type="match status" value="1"/>
</dbReference>
<dbReference type="EMBL" id="RPDH01000002">
    <property type="protein sequence ID" value="RPE10042.1"/>
    <property type="molecule type" value="Genomic_DNA"/>
</dbReference>
<feature type="compositionally biased region" description="Polar residues" evidence="2">
    <location>
        <begin position="26"/>
        <end position="44"/>
    </location>
</feature>
<dbReference type="Pfam" id="PF01738">
    <property type="entry name" value="DLH"/>
    <property type="match status" value="1"/>
</dbReference>
<dbReference type="InterPro" id="IPR050955">
    <property type="entry name" value="Plant_Biomass_Hydrol_Est"/>
</dbReference>
<feature type="region of interest" description="Disordered" evidence="2">
    <location>
        <begin position="17"/>
        <end position="44"/>
    </location>
</feature>
<dbReference type="Proteomes" id="UP000278351">
    <property type="component" value="Unassembled WGS sequence"/>
</dbReference>
<dbReference type="SUPFAM" id="SSF53474">
    <property type="entry name" value="alpha/beta-Hydrolases"/>
    <property type="match status" value="1"/>
</dbReference>
<proteinExistence type="predicted"/>
<dbReference type="AlphaFoldDB" id="A0A3N4PMX4"/>
<dbReference type="OrthoDB" id="9764953at2"/>
<keyword evidence="1" id="KW-0732">Signal</keyword>
<gene>
    <name evidence="4" type="ORF">EGT74_23295</name>
</gene>
<evidence type="ECO:0000259" key="3">
    <source>
        <dbReference type="Pfam" id="PF01738"/>
    </source>
</evidence>
<evidence type="ECO:0000313" key="4">
    <source>
        <dbReference type="EMBL" id="RPE10042.1"/>
    </source>
</evidence>
<sequence>MLGFALLATVACSKQGGVAEPAPQNPGGSNTNPPETVDTSNFKPQQTGISFRKVTSPKSVTDYLLQIPATYNEKKTTRWPVIIFLHGVGGRGSDLNKVKNEGLAAIASRNLNFPYIVVSPQCKDNQWWDVQGLEAVYADVVKLYNVDTNRIYITGLSMGGYGTWDWASSAPGKFAAAVPICGGGAVSKACALKNLPVWAFHNADDPTVNVNQSREMVKAVKDCGGTLIKYTENPTGGHDAWTKAYNDPALYTWLNQQTRK</sequence>
<evidence type="ECO:0000313" key="5">
    <source>
        <dbReference type="Proteomes" id="UP000278351"/>
    </source>
</evidence>
<dbReference type="InterPro" id="IPR029058">
    <property type="entry name" value="AB_hydrolase_fold"/>
</dbReference>
<name>A0A3N4PMX4_9BACT</name>
<feature type="domain" description="Dienelactone hydrolase" evidence="3">
    <location>
        <begin position="72"/>
        <end position="222"/>
    </location>
</feature>
<organism evidence="4 5">
    <name type="scientific">Chitinophaga lutea</name>
    <dbReference type="NCBI Taxonomy" id="2488634"/>
    <lineage>
        <taxon>Bacteria</taxon>
        <taxon>Pseudomonadati</taxon>
        <taxon>Bacteroidota</taxon>
        <taxon>Chitinophagia</taxon>
        <taxon>Chitinophagales</taxon>
        <taxon>Chitinophagaceae</taxon>
        <taxon>Chitinophaga</taxon>
    </lineage>
</organism>
<dbReference type="Gene3D" id="3.40.50.1820">
    <property type="entry name" value="alpha/beta hydrolase"/>
    <property type="match status" value="1"/>
</dbReference>
<dbReference type="InterPro" id="IPR002925">
    <property type="entry name" value="Dienelactn_hydro"/>
</dbReference>
<evidence type="ECO:0000256" key="2">
    <source>
        <dbReference type="SAM" id="MobiDB-lite"/>
    </source>
</evidence>
<accession>A0A3N4PMX4</accession>
<dbReference type="GO" id="GO:0016787">
    <property type="term" value="F:hydrolase activity"/>
    <property type="evidence" value="ECO:0007669"/>
    <property type="project" value="InterPro"/>
</dbReference>
<comment type="caution">
    <text evidence="4">The sequence shown here is derived from an EMBL/GenBank/DDBJ whole genome shotgun (WGS) entry which is preliminary data.</text>
</comment>
<keyword evidence="5" id="KW-1185">Reference proteome</keyword>
<evidence type="ECO:0000256" key="1">
    <source>
        <dbReference type="ARBA" id="ARBA00022729"/>
    </source>
</evidence>
<dbReference type="PANTHER" id="PTHR43037">
    <property type="entry name" value="UNNAMED PRODUCT-RELATED"/>
    <property type="match status" value="1"/>
</dbReference>